<proteinExistence type="predicted"/>
<organism evidence="2 3">
    <name type="scientific">Acinetobacter baumannii</name>
    <dbReference type="NCBI Taxonomy" id="470"/>
    <lineage>
        <taxon>Bacteria</taxon>
        <taxon>Pseudomonadati</taxon>
        <taxon>Pseudomonadota</taxon>
        <taxon>Gammaproteobacteria</taxon>
        <taxon>Moraxellales</taxon>
        <taxon>Moraxellaceae</taxon>
        <taxon>Acinetobacter</taxon>
        <taxon>Acinetobacter calcoaceticus/baumannii complex</taxon>
    </lineage>
</organism>
<dbReference type="InterPro" id="IPR038717">
    <property type="entry name" value="Tc1-like_DDE_dom"/>
</dbReference>
<reference evidence="2 3" key="1">
    <citation type="submission" date="2018-06" db="EMBL/GenBank/DDBJ databases">
        <title>Carbapenemase-producing Acinetobacter spp. from environmental sources in an hospital from French Polynesia.</title>
        <authorList>
            <person name="Bonnin R.A."/>
            <person name="Levy M."/>
            <person name="Cuzon G."/>
            <person name="Dortet L."/>
            <person name="Naas T."/>
        </authorList>
    </citation>
    <scope>NUCLEOTIDE SEQUENCE [LARGE SCALE GENOMIC DNA]</scope>
    <source>
        <strain evidence="2 3">R10</strain>
    </source>
</reference>
<sequence>MLQVNELEKNHPIIYLDESGFKSHDYRPHGYSRKGVPCLGQYNWQLKNQTNAIGAIHKGYLFSVGLFDCKINSDVFHFWIEQFLIPALPENSVVVMDNAAFHKRADIQELLEQQGHKILWLPAYSPDLNPIEQMWAWVKRKRKEWLIDSVDELFRVFFESCMNNKVV</sequence>
<dbReference type="NCBIfam" id="NF033545">
    <property type="entry name" value="transpos_IS630"/>
    <property type="match status" value="1"/>
</dbReference>
<dbReference type="PANTHER" id="PTHR46564">
    <property type="entry name" value="TRANSPOSASE"/>
    <property type="match status" value="1"/>
</dbReference>
<dbReference type="InterPro" id="IPR047655">
    <property type="entry name" value="Transpos_IS630-like"/>
</dbReference>
<dbReference type="GO" id="GO:0003676">
    <property type="term" value="F:nucleic acid binding"/>
    <property type="evidence" value="ECO:0007669"/>
    <property type="project" value="InterPro"/>
</dbReference>
<comment type="caution">
    <text evidence="2">The sequence shown here is derived from an EMBL/GenBank/DDBJ whole genome shotgun (WGS) entry which is preliminary data.</text>
</comment>
<gene>
    <name evidence="2" type="ORF">DOL94_16355</name>
</gene>
<dbReference type="Gene3D" id="3.30.420.10">
    <property type="entry name" value="Ribonuclease H-like superfamily/Ribonuclease H"/>
    <property type="match status" value="1"/>
</dbReference>
<evidence type="ECO:0000313" key="2">
    <source>
        <dbReference type="EMBL" id="PZM11741.1"/>
    </source>
</evidence>
<evidence type="ECO:0000259" key="1">
    <source>
        <dbReference type="Pfam" id="PF13358"/>
    </source>
</evidence>
<dbReference type="Pfam" id="PF13358">
    <property type="entry name" value="DDE_3"/>
    <property type="match status" value="1"/>
</dbReference>
<dbReference type="AlphaFoldDB" id="A0A3F3MJL3"/>
<accession>A0A3F3MJL3</accession>
<evidence type="ECO:0000313" key="3">
    <source>
        <dbReference type="Proteomes" id="UP000248662"/>
    </source>
</evidence>
<feature type="domain" description="Tc1-like transposase DDE" evidence="1">
    <location>
        <begin position="13"/>
        <end position="153"/>
    </location>
</feature>
<name>A0A3F3MJL3_ACIBA</name>
<dbReference type="InterPro" id="IPR036397">
    <property type="entry name" value="RNaseH_sf"/>
</dbReference>
<dbReference type="PANTHER" id="PTHR46564:SF1">
    <property type="entry name" value="TRANSPOSASE"/>
    <property type="match status" value="1"/>
</dbReference>
<protein>
    <submittedName>
        <fullName evidence="2">IS630 family transposase</fullName>
    </submittedName>
</protein>
<dbReference type="EMBL" id="QKWF01000202">
    <property type="protein sequence ID" value="PZM11741.1"/>
    <property type="molecule type" value="Genomic_DNA"/>
</dbReference>
<dbReference type="Proteomes" id="UP000248662">
    <property type="component" value="Unassembled WGS sequence"/>
</dbReference>